<dbReference type="SUPFAM" id="SSF51735">
    <property type="entry name" value="NAD(P)-binding Rossmann-fold domains"/>
    <property type="match status" value="1"/>
</dbReference>
<dbReference type="GO" id="GO:0016491">
    <property type="term" value="F:oxidoreductase activity"/>
    <property type="evidence" value="ECO:0007669"/>
    <property type="project" value="UniProtKB-KW"/>
</dbReference>
<accession>A0ABU0YVF1</accession>
<dbReference type="PANTHER" id="PTHR43060:SF15">
    <property type="entry name" value="3-HYDROXYISOBUTYRATE DEHYDROGENASE-LIKE 1, MITOCHONDRIAL-RELATED"/>
    <property type="match status" value="1"/>
</dbReference>
<dbReference type="EC" id="1.1.-.-" evidence="5"/>
<dbReference type="Proteomes" id="UP001230156">
    <property type="component" value="Unassembled WGS sequence"/>
</dbReference>
<organism evidence="5 6">
    <name type="scientific">Dongia sedimenti</name>
    <dbReference type="NCBI Taxonomy" id="3064282"/>
    <lineage>
        <taxon>Bacteria</taxon>
        <taxon>Pseudomonadati</taxon>
        <taxon>Pseudomonadota</taxon>
        <taxon>Alphaproteobacteria</taxon>
        <taxon>Rhodospirillales</taxon>
        <taxon>Dongiaceae</taxon>
        <taxon>Dongia</taxon>
    </lineage>
</organism>
<dbReference type="Pfam" id="PF03446">
    <property type="entry name" value="NAD_binding_2"/>
    <property type="match status" value="1"/>
</dbReference>
<evidence type="ECO:0000313" key="5">
    <source>
        <dbReference type="EMBL" id="MDQ7251172.1"/>
    </source>
</evidence>
<dbReference type="PIRSF" id="PIRSF000103">
    <property type="entry name" value="HIBADH"/>
    <property type="match status" value="1"/>
</dbReference>
<feature type="domain" description="6-phosphogluconate dehydrogenase NADP-binding" evidence="3">
    <location>
        <begin position="6"/>
        <end position="166"/>
    </location>
</feature>
<keyword evidence="6" id="KW-1185">Reference proteome</keyword>
<reference evidence="6" key="1">
    <citation type="submission" date="2023-08" db="EMBL/GenBank/DDBJ databases">
        <title>Rhodospirillaceae gen. nov., a novel taxon isolated from the Yangtze River Yuezi River estuary sludge.</title>
        <authorList>
            <person name="Ruan L."/>
        </authorList>
    </citation>
    <scope>NUCLEOTIDE SEQUENCE [LARGE SCALE GENOMIC DNA]</scope>
    <source>
        <strain evidence="6">R-7</strain>
    </source>
</reference>
<dbReference type="InterPro" id="IPR008927">
    <property type="entry name" value="6-PGluconate_DH-like_C_sf"/>
</dbReference>
<dbReference type="InterPro" id="IPR015815">
    <property type="entry name" value="HIBADH-related"/>
</dbReference>
<evidence type="ECO:0000256" key="2">
    <source>
        <dbReference type="ARBA" id="ARBA00023027"/>
    </source>
</evidence>
<dbReference type="EMBL" id="JAUYVI010000009">
    <property type="protein sequence ID" value="MDQ7251172.1"/>
    <property type="molecule type" value="Genomic_DNA"/>
</dbReference>
<dbReference type="InterPro" id="IPR029154">
    <property type="entry name" value="HIBADH-like_NADP-bd"/>
</dbReference>
<feature type="domain" description="3-hydroxyisobutyrate dehydrogenase-like NAD-binding" evidence="4">
    <location>
        <begin position="169"/>
        <end position="279"/>
    </location>
</feature>
<dbReference type="InterPro" id="IPR013328">
    <property type="entry name" value="6PGD_dom2"/>
</dbReference>
<name>A0ABU0YVF1_9PROT</name>
<keyword evidence="1 5" id="KW-0560">Oxidoreductase</keyword>
<dbReference type="Gene3D" id="3.40.50.720">
    <property type="entry name" value="NAD(P)-binding Rossmann-like Domain"/>
    <property type="match status" value="1"/>
</dbReference>
<sequence>MAAGKRVGLIGVGLMGYGIGKNIVTKGHSLKVLAHKNREPVEKLLKLGATEGKSPREIAAESDVVILCVTGSPQVEEVVYREDGLLAGVHQGLIVADCSTAEPSSTLKVAADIQKKGGRFADTPLTRTPVEAEAGKLGLMTGGDDATLKELRPILDCFAEAIIHAGGIGAGHKLKLINNFIALGTATVVAEAITAATKAGVDLQALFDIVMAGGAKSVMFERLMKVPLADDDTALKFAVGTARKDLRYYTNMTEQISATSFVAEVVHQSFILAENAGYSQRFVPRMVDFMAGLNGVENRKK</sequence>
<dbReference type="PANTHER" id="PTHR43060">
    <property type="entry name" value="3-HYDROXYISOBUTYRATE DEHYDROGENASE-LIKE 1, MITOCHONDRIAL-RELATED"/>
    <property type="match status" value="1"/>
</dbReference>
<evidence type="ECO:0000259" key="3">
    <source>
        <dbReference type="Pfam" id="PF03446"/>
    </source>
</evidence>
<evidence type="ECO:0000313" key="6">
    <source>
        <dbReference type="Proteomes" id="UP001230156"/>
    </source>
</evidence>
<dbReference type="InterPro" id="IPR036291">
    <property type="entry name" value="NAD(P)-bd_dom_sf"/>
</dbReference>
<evidence type="ECO:0000256" key="1">
    <source>
        <dbReference type="ARBA" id="ARBA00023002"/>
    </source>
</evidence>
<evidence type="ECO:0000259" key="4">
    <source>
        <dbReference type="Pfam" id="PF14833"/>
    </source>
</evidence>
<protein>
    <submittedName>
        <fullName evidence="5">NAD(P)-dependent oxidoreductase</fullName>
        <ecNumber evidence="5">1.1.-.-</ecNumber>
    </submittedName>
</protein>
<dbReference type="SUPFAM" id="SSF48179">
    <property type="entry name" value="6-phosphogluconate dehydrogenase C-terminal domain-like"/>
    <property type="match status" value="1"/>
</dbReference>
<dbReference type="Pfam" id="PF14833">
    <property type="entry name" value="NAD_binding_11"/>
    <property type="match status" value="1"/>
</dbReference>
<dbReference type="InterPro" id="IPR006115">
    <property type="entry name" value="6PGDH_NADP-bd"/>
</dbReference>
<keyword evidence="2" id="KW-0520">NAD</keyword>
<gene>
    <name evidence="5" type="ORF">Q8A70_26025</name>
</gene>
<dbReference type="RefSeq" id="WP_379961275.1">
    <property type="nucleotide sequence ID" value="NZ_JAUYVI010000009.1"/>
</dbReference>
<dbReference type="Gene3D" id="1.10.1040.10">
    <property type="entry name" value="N-(1-d-carboxylethyl)-l-norvaline Dehydrogenase, domain 2"/>
    <property type="match status" value="1"/>
</dbReference>
<proteinExistence type="predicted"/>
<comment type="caution">
    <text evidence="5">The sequence shown here is derived from an EMBL/GenBank/DDBJ whole genome shotgun (WGS) entry which is preliminary data.</text>
</comment>